<sequence>MPGPTVDTVTSSADHPDRADVVIVGGGIVGVSTALELAERGLSVVLCEKGIVAGEQSSRNWGWVRLSRRDPREIDLMAASIRIWEGLAERVGFDVGYRQCGIVVPFHSAAFRDKNLAWLDYLKGTQLRVSAIGNDSVRDLVPDMNLAFDGALYSPTDGRAEPQRAAPAIARAAQARGATILTGCAVRAIETTGGAVSGVITERGRIAAGAVVVAGGAWSRLLLRGIGVTLPQLKVLNSVLRTEPLAGGPEVTVRGPDFSVRKRADGGYTVSTLAANIYDLTPDSFRFLRQFLPALKMEWSALRPRIGGRFVQEWRESRRPRAGEPSPFEKTRILDPEPDAAMADRALAQLAKAFPVFASARVAQRWAGLIDVTPDAVPVISPVEGRPGLIVATGFSGHGFGLGPGAGRLTADLVTGAPPVVDPKAFRFSRFSDGSKIVPLTGV</sequence>
<dbReference type="GO" id="GO:0005886">
    <property type="term" value="C:plasma membrane"/>
    <property type="evidence" value="ECO:0007669"/>
    <property type="project" value="TreeGrafter"/>
</dbReference>
<keyword evidence="2" id="KW-0560">Oxidoreductase</keyword>
<evidence type="ECO:0000313" key="5">
    <source>
        <dbReference type="Proteomes" id="UP000198704"/>
    </source>
</evidence>
<dbReference type="InterPro" id="IPR036188">
    <property type="entry name" value="FAD/NAD-bd_sf"/>
</dbReference>
<protein>
    <submittedName>
        <fullName evidence="4">Glycine/D-amino acid oxidase</fullName>
    </submittedName>
</protein>
<keyword evidence="5" id="KW-1185">Reference proteome</keyword>
<dbReference type="PANTHER" id="PTHR13847:SF280">
    <property type="entry name" value="D-AMINO ACID DEHYDROGENASE"/>
    <property type="match status" value="1"/>
</dbReference>
<dbReference type="EMBL" id="FNHS01000014">
    <property type="protein sequence ID" value="SDO09422.1"/>
    <property type="molecule type" value="Genomic_DNA"/>
</dbReference>
<evidence type="ECO:0000259" key="3">
    <source>
        <dbReference type="Pfam" id="PF01266"/>
    </source>
</evidence>
<dbReference type="SUPFAM" id="SSF51905">
    <property type="entry name" value="FAD/NAD(P)-binding domain"/>
    <property type="match status" value="1"/>
</dbReference>
<dbReference type="Pfam" id="PF01266">
    <property type="entry name" value="DAO"/>
    <property type="match status" value="1"/>
</dbReference>
<dbReference type="GO" id="GO:0055130">
    <property type="term" value="P:D-alanine catabolic process"/>
    <property type="evidence" value="ECO:0007669"/>
    <property type="project" value="TreeGrafter"/>
</dbReference>
<gene>
    <name evidence="4" type="ORF">SAMN05216360_114194</name>
</gene>
<proteinExistence type="inferred from homology"/>
<evidence type="ECO:0000256" key="1">
    <source>
        <dbReference type="ARBA" id="ARBA00009410"/>
    </source>
</evidence>
<dbReference type="PRINTS" id="PR00420">
    <property type="entry name" value="RNGMNOXGNASE"/>
</dbReference>
<dbReference type="OrthoDB" id="9787190at2"/>
<feature type="domain" description="FAD dependent oxidoreductase" evidence="3">
    <location>
        <begin position="20"/>
        <end position="413"/>
    </location>
</feature>
<accession>A0A1H0GRL3</accession>
<reference evidence="5" key="1">
    <citation type="submission" date="2016-10" db="EMBL/GenBank/DDBJ databases">
        <authorList>
            <person name="Varghese N."/>
            <person name="Submissions S."/>
        </authorList>
    </citation>
    <scope>NUCLEOTIDE SEQUENCE [LARGE SCALE GENOMIC DNA]</scope>
    <source>
        <strain evidence="5">BL47</strain>
    </source>
</reference>
<dbReference type="STRING" id="582672.SAMN05216360_114194"/>
<comment type="similarity">
    <text evidence="1">Belongs to the DadA oxidoreductase family.</text>
</comment>
<dbReference type="Proteomes" id="UP000198704">
    <property type="component" value="Unassembled WGS sequence"/>
</dbReference>
<organism evidence="4 5">
    <name type="scientific">Methylobacterium phyllostachyos</name>
    <dbReference type="NCBI Taxonomy" id="582672"/>
    <lineage>
        <taxon>Bacteria</taxon>
        <taxon>Pseudomonadati</taxon>
        <taxon>Pseudomonadota</taxon>
        <taxon>Alphaproteobacteria</taxon>
        <taxon>Hyphomicrobiales</taxon>
        <taxon>Methylobacteriaceae</taxon>
        <taxon>Methylobacterium</taxon>
    </lineage>
</organism>
<dbReference type="Gene3D" id="3.50.50.60">
    <property type="entry name" value="FAD/NAD(P)-binding domain"/>
    <property type="match status" value="1"/>
</dbReference>
<dbReference type="RefSeq" id="WP_091719660.1">
    <property type="nucleotide sequence ID" value="NZ_FNHS01000014.1"/>
</dbReference>
<dbReference type="Gene3D" id="3.30.9.10">
    <property type="entry name" value="D-Amino Acid Oxidase, subunit A, domain 2"/>
    <property type="match status" value="1"/>
</dbReference>
<evidence type="ECO:0000313" key="4">
    <source>
        <dbReference type="EMBL" id="SDO09422.1"/>
    </source>
</evidence>
<dbReference type="GO" id="GO:0008718">
    <property type="term" value="F:D-amino-acid dehydrogenase activity"/>
    <property type="evidence" value="ECO:0007669"/>
    <property type="project" value="TreeGrafter"/>
</dbReference>
<evidence type="ECO:0000256" key="2">
    <source>
        <dbReference type="ARBA" id="ARBA00023002"/>
    </source>
</evidence>
<name>A0A1H0GRL3_9HYPH</name>
<dbReference type="PANTHER" id="PTHR13847">
    <property type="entry name" value="SARCOSINE DEHYDROGENASE-RELATED"/>
    <property type="match status" value="1"/>
</dbReference>
<dbReference type="AlphaFoldDB" id="A0A1H0GRL3"/>
<dbReference type="GO" id="GO:0005737">
    <property type="term" value="C:cytoplasm"/>
    <property type="evidence" value="ECO:0007669"/>
    <property type="project" value="TreeGrafter"/>
</dbReference>
<dbReference type="InterPro" id="IPR006076">
    <property type="entry name" value="FAD-dep_OxRdtase"/>
</dbReference>